<dbReference type="AlphaFoldDB" id="A0A0B7B9N7"/>
<reference evidence="5" key="1">
    <citation type="submission" date="2014-12" db="EMBL/GenBank/DDBJ databases">
        <title>Insight into the proteome of Arion vulgaris.</title>
        <authorList>
            <person name="Aradska J."/>
            <person name="Bulat T."/>
            <person name="Smidak R."/>
            <person name="Sarate P."/>
            <person name="Gangsoo J."/>
            <person name="Sialana F."/>
            <person name="Bilban M."/>
            <person name="Lubec G."/>
        </authorList>
    </citation>
    <scope>NUCLEOTIDE SEQUENCE</scope>
    <source>
        <tissue evidence="5">Skin</tissue>
    </source>
</reference>
<dbReference type="GO" id="GO:0000398">
    <property type="term" value="P:mRNA splicing, via spliceosome"/>
    <property type="evidence" value="ECO:0007669"/>
    <property type="project" value="TreeGrafter"/>
</dbReference>
<dbReference type="CDD" id="cd12392">
    <property type="entry name" value="RRM2_SART3"/>
    <property type="match status" value="1"/>
</dbReference>
<dbReference type="InterPro" id="IPR011990">
    <property type="entry name" value="TPR-like_helical_dom_sf"/>
</dbReference>
<dbReference type="SUPFAM" id="SSF54928">
    <property type="entry name" value="RNA-binding domain, RBD"/>
    <property type="match status" value="1"/>
</dbReference>
<dbReference type="InterPro" id="IPR000504">
    <property type="entry name" value="RRM_dom"/>
</dbReference>
<dbReference type="EMBL" id="HACG01042126">
    <property type="protein sequence ID" value="CEK88991.1"/>
    <property type="molecule type" value="Transcribed_RNA"/>
</dbReference>
<protein>
    <recommendedName>
        <fullName evidence="4">RRM domain-containing protein</fullName>
    </recommendedName>
</protein>
<evidence type="ECO:0000313" key="5">
    <source>
        <dbReference type="EMBL" id="CEK88991.1"/>
    </source>
</evidence>
<feature type="region of interest" description="Disordered" evidence="3">
    <location>
        <begin position="246"/>
        <end position="288"/>
    </location>
</feature>
<name>A0A0B7B9N7_9EUPU</name>
<dbReference type="InterPro" id="IPR034217">
    <property type="entry name" value="SART3_RRM1"/>
</dbReference>
<dbReference type="InterPro" id="IPR035979">
    <property type="entry name" value="RBD_domain_sf"/>
</dbReference>
<feature type="region of interest" description="Disordered" evidence="3">
    <location>
        <begin position="473"/>
        <end position="507"/>
    </location>
</feature>
<dbReference type="Pfam" id="PF00076">
    <property type="entry name" value="RRM_1"/>
    <property type="match status" value="2"/>
</dbReference>
<gene>
    <name evidence="5" type="primary">ORF168300</name>
</gene>
<feature type="domain" description="RRM" evidence="4">
    <location>
        <begin position="399"/>
        <end position="476"/>
    </location>
</feature>
<dbReference type="SMART" id="SM00386">
    <property type="entry name" value="HAT"/>
    <property type="match status" value="3"/>
</dbReference>
<dbReference type="PANTHER" id="PTHR15481">
    <property type="entry name" value="RIBONUCLEIC ACID BINDING PROTEIN S1"/>
    <property type="match status" value="1"/>
</dbReference>
<dbReference type="PANTHER" id="PTHR15481:SF5">
    <property type="entry name" value="SQUAMOUS CELL CARCINOMA ANTIGEN RECOGNIZED BY T-CELLS 3"/>
    <property type="match status" value="1"/>
</dbReference>
<organism evidence="5">
    <name type="scientific">Arion vulgaris</name>
    <dbReference type="NCBI Taxonomy" id="1028688"/>
    <lineage>
        <taxon>Eukaryota</taxon>
        <taxon>Metazoa</taxon>
        <taxon>Spiralia</taxon>
        <taxon>Lophotrochozoa</taxon>
        <taxon>Mollusca</taxon>
        <taxon>Gastropoda</taxon>
        <taxon>Heterobranchia</taxon>
        <taxon>Euthyneura</taxon>
        <taxon>Panpulmonata</taxon>
        <taxon>Eupulmonata</taxon>
        <taxon>Stylommatophora</taxon>
        <taxon>Helicina</taxon>
        <taxon>Arionoidea</taxon>
        <taxon>Arionidae</taxon>
        <taxon>Arion</taxon>
    </lineage>
</organism>
<dbReference type="Gene3D" id="1.25.40.10">
    <property type="entry name" value="Tetratricopeptide repeat domain"/>
    <property type="match status" value="1"/>
</dbReference>
<dbReference type="Gene3D" id="3.30.70.330">
    <property type="match status" value="2"/>
</dbReference>
<dbReference type="CDD" id="cd12391">
    <property type="entry name" value="RRM1_SART3"/>
    <property type="match status" value="1"/>
</dbReference>
<dbReference type="SMART" id="SM00360">
    <property type="entry name" value="RRM"/>
    <property type="match status" value="2"/>
</dbReference>
<feature type="compositionally biased region" description="Basic and acidic residues" evidence="3">
    <location>
        <begin position="265"/>
        <end position="276"/>
    </location>
</feature>
<keyword evidence="1 2" id="KW-0694">RNA-binding</keyword>
<dbReference type="GO" id="GO:0003723">
    <property type="term" value="F:RNA binding"/>
    <property type="evidence" value="ECO:0007669"/>
    <property type="project" value="UniProtKB-UniRule"/>
</dbReference>
<sequence>MERQNTSFATMKELADKALSAGFSQSGDYLAVWCQYCDYLRRRIKWEENHEEQLETFRLTVEAATNYMFVNYGKDGDPEAVLQQTWAHLEAKFCKNQEKAREIWNQIMQSGHGSEAALWLQYYRLERMFGDNKHCRRILQKALNSVTDWPETIIKAYLNFEREEGDLEQYDTALVKCEAQMERINERRAKAAEKEEALQVAKKKDMTNKKSAKKQKLDLLEEVPESGQKSANSKIINKNKRKFDVADGSTDGEAQLVVPTAITEEPPKKKARESDQPTHQQQEASNEGLVHGEYVRHDPAKDNVTAFVSNLDFAVEESKLKEVFQECGEIVSIRLARNYKGRSKGFGYVEFIDSNCVLQALKLDREFIDGRPMFVSRCEDKSVARPAHQFKYATRLEKNKLFIKGLPFTITKEILETMMKEHGKIKEIRMVTYRNGSPKGLAYVEYDSETSASQAILKTDGLQIGEHTISVAFSNPPERKTPLSTRMDLPGQQHAPSLGGGKKETEL</sequence>
<dbReference type="PROSITE" id="PS50102">
    <property type="entry name" value="RRM"/>
    <property type="match status" value="2"/>
</dbReference>
<dbReference type="GO" id="GO:0005654">
    <property type="term" value="C:nucleoplasm"/>
    <property type="evidence" value="ECO:0007669"/>
    <property type="project" value="TreeGrafter"/>
</dbReference>
<dbReference type="InterPro" id="IPR012677">
    <property type="entry name" value="Nucleotide-bd_a/b_plait_sf"/>
</dbReference>
<feature type="region of interest" description="Disordered" evidence="3">
    <location>
        <begin position="202"/>
        <end position="234"/>
    </location>
</feature>
<dbReference type="InterPro" id="IPR034218">
    <property type="entry name" value="SART3_RRM2"/>
</dbReference>
<dbReference type="GO" id="GO:0005737">
    <property type="term" value="C:cytoplasm"/>
    <property type="evidence" value="ECO:0007669"/>
    <property type="project" value="TreeGrafter"/>
</dbReference>
<evidence type="ECO:0000256" key="2">
    <source>
        <dbReference type="PROSITE-ProRule" id="PRU00176"/>
    </source>
</evidence>
<dbReference type="InterPro" id="IPR003107">
    <property type="entry name" value="HAT"/>
</dbReference>
<dbReference type="GO" id="GO:0061574">
    <property type="term" value="C:ASAP complex"/>
    <property type="evidence" value="ECO:0007669"/>
    <property type="project" value="TreeGrafter"/>
</dbReference>
<feature type="domain" description="RRM" evidence="4">
    <location>
        <begin position="304"/>
        <end position="380"/>
    </location>
</feature>
<evidence type="ECO:0000256" key="1">
    <source>
        <dbReference type="ARBA" id="ARBA00022884"/>
    </source>
</evidence>
<dbReference type="SUPFAM" id="SSF48452">
    <property type="entry name" value="TPR-like"/>
    <property type="match status" value="1"/>
</dbReference>
<accession>A0A0B7B9N7</accession>
<evidence type="ECO:0000256" key="3">
    <source>
        <dbReference type="SAM" id="MobiDB-lite"/>
    </source>
</evidence>
<evidence type="ECO:0000259" key="4">
    <source>
        <dbReference type="PROSITE" id="PS50102"/>
    </source>
</evidence>
<proteinExistence type="predicted"/>